<comment type="caution">
    <text evidence="7">The sequence shown here is derived from an EMBL/GenBank/DDBJ whole genome shotgun (WGS) entry which is preliminary data.</text>
</comment>
<evidence type="ECO:0000256" key="3">
    <source>
        <dbReference type="ARBA" id="ARBA00022737"/>
    </source>
</evidence>
<dbReference type="InterPro" id="IPR032675">
    <property type="entry name" value="LRR_dom_sf"/>
</dbReference>
<evidence type="ECO:0000256" key="2">
    <source>
        <dbReference type="ARBA" id="ARBA00022729"/>
    </source>
</evidence>
<proteinExistence type="predicted"/>
<dbReference type="SUPFAM" id="SSF52058">
    <property type="entry name" value="L domain-like"/>
    <property type="match status" value="2"/>
</dbReference>
<dbReference type="PATRIC" id="fig|1341181.4.peg.3081"/>
<evidence type="ECO:0000256" key="4">
    <source>
        <dbReference type="SAM" id="SignalP"/>
    </source>
</evidence>
<dbReference type="InterPro" id="IPR026444">
    <property type="entry name" value="Secre_tail"/>
</dbReference>
<dbReference type="AlphaFoldDB" id="V6SFH1"/>
<dbReference type="EMBL" id="AVGG01000031">
    <property type="protein sequence ID" value="ESU25326.1"/>
    <property type="molecule type" value="Genomic_DNA"/>
</dbReference>
<evidence type="ECO:0000259" key="6">
    <source>
        <dbReference type="Pfam" id="PF24595"/>
    </source>
</evidence>
<name>V6SFH1_9FLAO</name>
<protein>
    <submittedName>
        <fullName evidence="7">Uncharacterized protein</fullName>
    </submittedName>
</protein>
<dbReference type="NCBIfam" id="TIGR04183">
    <property type="entry name" value="Por_Secre_tail"/>
    <property type="match status" value="1"/>
</dbReference>
<dbReference type="Pfam" id="PF24595">
    <property type="entry name" value="DUF7619"/>
    <property type="match status" value="1"/>
</dbReference>
<feature type="signal peptide" evidence="4">
    <location>
        <begin position="1"/>
        <end position="19"/>
    </location>
</feature>
<dbReference type="STRING" id="1341181.FLJC2902T_31340"/>
<dbReference type="GO" id="GO:0035591">
    <property type="term" value="F:signaling adaptor activity"/>
    <property type="evidence" value="ECO:0007669"/>
    <property type="project" value="TreeGrafter"/>
</dbReference>
<dbReference type="SMART" id="SM00369">
    <property type="entry name" value="LRR_TYP"/>
    <property type="match status" value="6"/>
</dbReference>
<keyword evidence="1" id="KW-0433">Leucine-rich repeat</keyword>
<dbReference type="PROSITE" id="PS51450">
    <property type="entry name" value="LRR"/>
    <property type="match status" value="1"/>
</dbReference>
<feature type="domain" description="DUF7619" evidence="6">
    <location>
        <begin position="789"/>
        <end position="919"/>
    </location>
</feature>
<dbReference type="RefSeq" id="WP_023580665.1">
    <property type="nucleotide sequence ID" value="NZ_AVGG01000031.1"/>
</dbReference>
<evidence type="ECO:0000313" key="8">
    <source>
        <dbReference type="Proteomes" id="UP000018004"/>
    </source>
</evidence>
<dbReference type="InterPro" id="IPR052574">
    <property type="entry name" value="CDIRP"/>
</dbReference>
<evidence type="ECO:0000256" key="1">
    <source>
        <dbReference type="ARBA" id="ARBA00022614"/>
    </source>
</evidence>
<dbReference type="PANTHER" id="PTHR47566:SF1">
    <property type="entry name" value="PROTEIN NUD1"/>
    <property type="match status" value="1"/>
</dbReference>
<keyword evidence="2 4" id="KW-0732">Signal</keyword>
<sequence length="1008" mass="110303">MRKLYSLSVALFTCLCVSSQVVTIPDANFKAKLLEASPSNQIAKNLNGDFFKIDVNNDLEIQVTEAMQVSYLDVQRDFSIPDSPFISSLEGILSFGNLQDLNCTNNQMASLNVSGLTSLINLDCSGNQLTTMNLTGLTNLQSLICAGTGNQFGTLNLTALTNLRVFICAFNGLSSLNLTGLTNLETLSCGFNNFTTLDVSSLTNLQALYCSSVSALTSLDVSGLANLQELGCSNNFGLQELHISGNQLTTLDLNFLPNLVILEVTNNPLTTLNLSNLTSLQNLDCSGNQLTSLFINNGANEASLNMDDNPDLIYVCVDPTQISTVQTLITSYGYTNCVVNSACSSSEVVTISDANFKSKLLEANPTNEIARNLNGEFFTIDANNDSEIQQSEAAQVSSLDVKESNIASMEGVSAFTNLLYLNCRTNQLTVLNVIDLTNLQVIRCSENQLTALNFTGLTNLLELHCSDNQLTALDLDEFTTLEALHCSNNLLTTLNVNGLPNLAELHCSENLLQSLFIKNGIAEELEINFNMQIEYICADDFQLTDVQNIINMNDYSNCNVNTYCSFTPGGTFYTITGTSRIDSNGNGCEVTDMSFPNSKFTIANGSSTDTVIANTAGDGLFSFSVEEGTHTIIPVLENPSYFTVTPSTVTVTFPTQSSPFTQNFCYTPNGVHHDLEVSMIPMNAAVPGFSAVYAILYKNKGNQTQSGTVTFYFDETQITDIWSWNFTDLKPFETRLISLHIGINTPMDTPPVNGGDVLNYLVTITSQATDETPNDNTFALNQTVVNSFDPNDKTCLEGETITTNEVGGYVHYMIRFENTGTYPAQIIVVKDMIDTDKFDVSSLVPVKGSHDYYTNIKENKVEFIFENINLPFDDANNDGYVVFKIKTKPALVKGDTFSNTASIYFDYNFPIETNAATTTIKELKTQDFGFSGYFLMYPNPVKDVLNIETLETVKVSSINIYNQLGQLVLVIPSAQDVSKVDVSDLASGNYFIKINSDKGTSNTKFIKE</sequence>
<keyword evidence="3" id="KW-0677">Repeat</keyword>
<reference evidence="7 8" key="1">
    <citation type="submission" date="2013-08" db="EMBL/GenBank/DDBJ databases">
        <title>Flavobacterium limnosediminis JC2902 genome sequencing.</title>
        <authorList>
            <person name="Lee K."/>
            <person name="Yi H."/>
            <person name="Park S."/>
            <person name="Chun J."/>
        </authorList>
    </citation>
    <scope>NUCLEOTIDE SEQUENCE [LARGE SCALE GENOMIC DNA]</scope>
    <source>
        <strain evidence="7 8">JC2902</strain>
    </source>
</reference>
<accession>V6SFH1</accession>
<keyword evidence="8" id="KW-1185">Reference proteome</keyword>
<dbReference type="PANTHER" id="PTHR47566">
    <property type="match status" value="1"/>
</dbReference>
<dbReference type="eggNOG" id="COG4886">
    <property type="taxonomic scope" value="Bacteria"/>
</dbReference>
<dbReference type="Gene3D" id="3.80.10.10">
    <property type="entry name" value="Ribonuclease Inhibitor"/>
    <property type="match status" value="2"/>
</dbReference>
<evidence type="ECO:0000313" key="7">
    <source>
        <dbReference type="EMBL" id="ESU25326.1"/>
    </source>
</evidence>
<gene>
    <name evidence="7" type="ORF">FLJC2902T_31340</name>
</gene>
<dbReference type="InterPro" id="IPR055353">
    <property type="entry name" value="DUF7619"/>
</dbReference>
<feature type="chain" id="PRO_5004750806" evidence="4">
    <location>
        <begin position="20"/>
        <end position="1008"/>
    </location>
</feature>
<feature type="domain" description="Secretion system C-terminal sorting" evidence="5">
    <location>
        <begin position="936"/>
        <end position="1006"/>
    </location>
</feature>
<dbReference type="InterPro" id="IPR003591">
    <property type="entry name" value="Leu-rich_rpt_typical-subtyp"/>
</dbReference>
<organism evidence="7 8">
    <name type="scientific">Flavobacterium limnosediminis JC2902</name>
    <dbReference type="NCBI Taxonomy" id="1341181"/>
    <lineage>
        <taxon>Bacteria</taxon>
        <taxon>Pseudomonadati</taxon>
        <taxon>Bacteroidota</taxon>
        <taxon>Flavobacteriia</taxon>
        <taxon>Flavobacteriales</taxon>
        <taxon>Flavobacteriaceae</taxon>
        <taxon>Flavobacterium</taxon>
    </lineage>
</organism>
<dbReference type="InterPro" id="IPR001611">
    <property type="entry name" value="Leu-rich_rpt"/>
</dbReference>
<dbReference type="Pfam" id="PF18962">
    <property type="entry name" value="Por_Secre_tail"/>
    <property type="match status" value="1"/>
</dbReference>
<evidence type="ECO:0000259" key="5">
    <source>
        <dbReference type="Pfam" id="PF18962"/>
    </source>
</evidence>
<dbReference type="Proteomes" id="UP000018004">
    <property type="component" value="Unassembled WGS sequence"/>
</dbReference>